<accession>A0ACB7PFU8</accession>
<reference evidence="1 2" key="1">
    <citation type="journal article" date="2021" name="Nat. Commun.">
        <title>Genetic determinants of endophytism in the Arabidopsis root mycobiome.</title>
        <authorList>
            <person name="Mesny F."/>
            <person name="Miyauchi S."/>
            <person name="Thiergart T."/>
            <person name="Pickel B."/>
            <person name="Atanasova L."/>
            <person name="Karlsson M."/>
            <person name="Huettel B."/>
            <person name="Barry K.W."/>
            <person name="Haridas S."/>
            <person name="Chen C."/>
            <person name="Bauer D."/>
            <person name="Andreopoulos W."/>
            <person name="Pangilinan J."/>
            <person name="LaButti K."/>
            <person name="Riley R."/>
            <person name="Lipzen A."/>
            <person name="Clum A."/>
            <person name="Drula E."/>
            <person name="Henrissat B."/>
            <person name="Kohler A."/>
            <person name="Grigoriev I.V."/>
            <person name="Martin F.M."/>
            <person name="Hacquard S."/>
        </authorList>
    </citation>
    <scope>NUCLEOTIDE SEQUENCE [LARGE SCALE GENOMIC DNA]</scope>
    <source>
        <strain evidence="1 2">MPI-SDFR-AT-0079</strain>
    </source>
</reference>
<proteinExistence type="predicted"/>
<protein>
    <submittedName>
        <fullName evidence="1">Glycosyl hydrolase</fullName>
    </submittedName>
</protein>
<keyword evidence="2" id="KW-1185">Reference proteome</keyword>
<comment type="caution">
    <text evidence="1">The sequence shown here is derived from an EMBL/GenBank/DDBJ whole genome shotgun (WGS) entry which is preliminary data.</text>
</comment>
<gene>
    <name evidence="1" type="ORF">F5144DRAFT_569900</name>
</gene>
<sequence>MILLNMKTSTFISAACAIAAYAQHATTFVNPAVPTGQPLPGNYSGGLRPQVHYSPPQGFMNDPNGMFVDANGTYHLYYQYNPTGLGAGNQHWGHATSNDLYHWENQQIALFPPEENVFVFSGSAVVDVNNTSGFFPNQTNGVVAFFTLARYYPTAAGPQTQNIAYSLDGGYTFELYDGNPVVDSTSTQFRDPKVIWYEDHWVAVIAYSQEFAVGIFTSPDLKDWTFASNFSYHGLLGTQYECPNLVKLPVRDSDGAVTGEAYVMTVSVQPGAPLGGSITEYFPGDFNGTHFIPYDSATRLTDFAKDNYAAQYFYGVPDGEDAISIGWASNWQYTQQVPTGNLEGWRSAMTAPRANYLQKAARIGKTMINKLIDPAPVLDERLEATTFGNSSLTLDFSHIASNALYIEANVTSLNTTLITGDATLNLTFSSPSSGEALRSGFFFGGDNPFWIDRGLVRGFDNIFFTDKFSAANVPHTDSETGLASWRMQALFDRSICEWFADGGVQAATVLFYPTQPLTTVSLAARALPPGATVSVAVWALKSAWAGSADEQGTVVGNVTAVMAGGGAGARRDMVYEGSFRT</sequence>
<keyword evidence="1" id="KW-0378">Hydrolase</keyword>
<evidence type="ECO:0000313" key="1">
    <source>
        <dbReference type="EMBL" id="KAH6637202.1"/>
    </source>
</evidence>
<name>A0ACB7PFU8_9PEZI</name>
<dbReference type="EMBL" id="JAGIZQ010000003">
    <property type="protein sequence ID" value="KAH6637202.1"/>
    <property type="molecule type" value="Genomic_DNA"/>
</dbReference>
<evidence type="ECO:0000313" key="2">
    <source>
        <dbReference type="Proteomes" id="UP000724584"/>
    </source>
</evidence>
<organism evidence="1 2">
    <name type="scientific">Chaetomium tenue</name>
    <dbReference type="NCBI Taxonomy" id="1854479"/>
    <lineage>
        <taxon>Eukaryota</taxon>
        <taxon>Fungi</taxon>
        <taxon>Dikarya</taxon>
        <taxon>Ascomycota</taxon>
        <taxon>Pezizomycotina</taxon>
        <taxon>Sordariomycetes</taxon>
        <taxon>Sordariomycetidae</taxon>
        <taxon>Sordariales</taxon>
        <taxon>Chaetomiaceae</taxon>
        <taxon>Chaetomium</taxon>
    </lineage>
</organism>
<dbReference type="Proteomes" id="UP000724584">
    <property type="component" value="Unassembled WGS sequence"/>
</dbReference>